<dbReference type="KEGG" id="mlr:MELLADRAFT_102375"/>
<evidence type="ECO:0000313" key="2">
    <source>
        <dbReference type="EMBL" id="EGG11687.1"/>
    </source>
</evidence>
<dbReference type="AlphaFoldDB" id="F4R832"/>
<dbReference type="Proteomes" id="UP000001072">
    <property type="component" value="Unassembled WGS sequence"/>
</dbReference>
<dbReference type="VEuPathDB" id="FungiDB:MELLADRAFT_102375"/>
<sequence length="412" mass="46032">MHHTGHPTSCLNCVAISAPCTWGIVDCQLLRDQYQCDRCDQNEIHCEWTTFTPPPEIPSELKSNSYGHPPETKTEAERHLRIKTWVCKPDKPSDPKLRARWMANVRIWNNGGNAPLPPQHTTSVPPQATTSLIPTRIKTPPLATQPESIHTPNNTPPPSQSPTHLQNTINDPTSPPAISVNFNQSPPKAPRNFIHKTKTKNKKPKLQKSFQHKKFFNQKSTPIIIPNSPIKDKTNLTTTVEDLIETPPPSPVLDANNQHATRSINPEDVISEIDDPRLSTSNLNEQTPNNSYPSTQGIDAFDAEYGAGCAALTETIFNMLSTHWRIFTSNDPVETTARINLVKAFKNIVALDIVYRAHPRPDLRPPHYDGITTGFPPHFPIPPTGHENFYDGIAEDNLKHSTEGKGKKRAHE</sequence>
<dbReference type="OrthoDB" id="10374822at2759"/>
<evidence type="ECO:0000256" key="1">
    <source>
        <dbReference type="SAM" id="MobiDB-lite"/>
    </source>
</evidence>
<proteinExistence type="predicted"/>
<name>F4R832_MELLP</name>
<keyword evidence="3" id="KW-1185">Reference proteome</keyword>
<protein>
    <submittedName>
        <fullName evidence="2">Uncharacterized protein</fullName>
    </submittedName>
</protein>
<dbReference type="GeneID" id="18921660"/>
<gene>
    <name evidence="2" type="ORF">MELLADRAFT_102375</name>
</gene>
<organism evidence="3">
    <name type="scientific">Melampsora larici-populina (strain 98AG31 / pathotype 3-4-7)</name>
    <name type="common">Poplar leaf rust fungus</name>
    <dbReference type="NCBI Taxonomy" id="747676"/>
    <lineage>
        <taxon>Eukaryota</taxon>
        <taxon>Fungi</taxon>
        <taxon>Dikarya</taxon>
        <taxon>Basidiomycota</taxon>
        <taxon>Pucciniomycotina</taxon>
        <taxon>Pucciniomycetes</taxon>
        <taxon>Pucciniales</taxon>
        <taxon>Melampsoraceae</taxon>
        <taxon>Melampsora</taxon>
    </lineage>
</organism>
<dbReference type="InParanoid" id="F4R832"/>
<feature type="region of interest" description="Disordered" evidence="1">
    <location>
        <begin position="138"/>
        <end position="206"/>
    </location>
</feature>
<dbReference type="HOGENOM" id="CLU_667440_0_0_1"/>
<feature type="compositionally biased region" description="Basic residues" evidence="1">
    <location>
        <begin position="193"/>
        <end position="206"/>
    </location>
</feature>
<accession>F4R832</accession>
<evidence type="ECO:0000313" key="3">
    <source>
        <dbReference type="Proteomes" id="UP000001072"/>
    </source>
</evidence>
<dbReference type="RefSeq" id="XP_007405322.1">
    <property type="nucleotide sequence ID" value="XM_007405260.1"/>
</dbReference>
<reference evidence="3" key="1">
    <citation type="journal article" date="2011" name="Proc. Natl. Acad. Sci. U.S.A.">
        <title>Obligate biotrophy features unraveled by the genomic analysis of rust fungi.</title>
        <authorList>
            <person name="Duplessis S."/>
            <person name="Cuomo C.A."/>
            <person name="Lin Y.-C."/>
            <person name="Aerts A."/>
            <person name="Tisserant E."/>
            <person name="Veneault-Fourrey C."/>
            <person name="Joly D.L."/>
            <person name="Hacquard S."/>
            <person name="Amselem J."/>
            <person name="Cantarel B.L."/>
            <person name="Chiu R."/>
            <person name="Coutinho P.M."/>
            <person name="Feau N."/>
            <person name="Field M."/>
            <person name="Frey P."/>
            <person name="Gelhaye E."/>
            <person name="Goldberg J."/>
            <person name="Grabherr M.G."/>
            <person name="Kodira C.D."/>
            <person name="Kohler A."/>
            <person name="Kuees U."/>
            <person name="Lindquist E.A."/>
            <person name="Lucas S.M."/>
            <person name="Mago R."/>
            <person name="Mauceli E."/>
            <person name="Morin E."/>
            <person name="Murat C."/>
            <person name="Pangilinan J.L."/>
            <person name="Park R."/>
            <person name="Pearson M."/>
            <person name="Quesneville H."/>
            <person name="Rouhier N."/>
            <person name="Sakthikumar S."/>
            <person name="Salamov A.A."/>
            <person name="Schmutz J."/>
            <person name="Selles B."/>
            <person name="Shapiro H."/>
            <person name="Tanguay P."/>
            <person name="Tuskan G.A."/>
            <person name="Henrissat B."/>
            <person name="Van de Peer Y."/>
            <person name="Rouze P."/>
            <person name="Ellis J.G."/>
            <person name="Dodds P.N."/>
            <person name="Schein J.E."/>
            <person name="Zhong S."/>
            <person name="Hamelin R.C."/>
            <person name="Grigoriev I.V."/>
            <person name="Szabo L.J."/>
            <person name="Martin F."/>
        </authorList>
    </citation>
    <scope>NUCLEOTIDE SEQUENCE [LARGE SCALE GENOMIC DNA]</scope>
    <source>
        <strain evidence="3">98AG31 / pathotype 3-4-7</strain>
    </source>
</reference>
<dbReference type="EMBL" id="GL883092">
    <property type="protein sequence ID" value="EGG11687.1"/>
    <property type="molecule type" value="Genomic_DNA"/>
</dbReference>